<sequence>MSMPTATPSEFITRVDFGKYWDHFLGAGPLDAISRRALVQAKDELLTAGVPTFTVIAYFRHLYYRMGNDVLIGLVEEIISDLEDLAHLEESLEK</sequence>
<evidence type="ECO:0000313" key="1">
    <source>
        <dbReference type="EMBL" id="SLM49227.1"/>
    </source>
</evidence>
<name>A0A1W1I887_9BACT</name>
<accession>A0A1W1I887</accession>
<evidence type="ECO:0000313" key="2">
    <source>
        <dbReference type="Proteomes" id="UP000192042"/>
    </source>
</evidence>
<dbReference type="KEGG" id="nja:NSJP_3060"/>
<dbReference type="AlphaFoldDB" id="A0A1W1I887"/>
<reference evidence="1 2" key="1">
    <citation type="submission" date="2017-03" db="EMBL/GenBank/DDBJ databases">
        <authorList>
            <person name="Afonso C.L."/>
            <person name="Miller P.J."/>
            <person name="Scott M.A."/>
            <person name="Spackman E."/>
            <person name="Goraichik I."/>
            <person name="Dimitrov K.M."/>
            <person name="Suarez D.L."/>
            <person name="Swayne D.E."/>
        </authorList>
    </citation>
    <scope>NUCLEOTIDE SEQUENCE [LARGE SCALE GENOMIC DNA]</scope>
    <source>
        <strain evidence="1">Genome sequencing of Nitrospira japonica strain NJ11</strain>
    </source>
</reference>
<proteinExistence type="predicted"/>
<protein>
    <submittedName>
        <fullName evidence="1">Uncharacterized protein</fullName>
    </submittedName>
</protein>
<dbReference type="EMBL" id="LT828648">
    <property type="protein sequence ID" value="SLM49227.1"/>
    <property type="molecule type" value="Genomic_DNA"/>
</dbReference>
<gene>
    <name evidence="1" type="ORF">NSJP_3060</name>
</gene>
<dbReference type="RefSeq" id="WP_080887492.1">
    <property type="nucleotide sequence ID" value="NZ_LT828648.1"/>
</dbReference>
<organism evidence="1 2">
    <name type="scientific">Nitrospira japonica</name>
    <dbReference type="NCBI Taxonomy" id="1325564"/>
    <lineage>
        <taxon>Bacteria</taxon>
        <taxon>Pseudomonadati</taxon>
        <taxon>Nitrospirota</taxon>
        <taxon>Nitrospiria</taxon>
        <taxon>Nitrospirales</taxon>
        <taxon>Nitrospiraceae</taxon>
        <taxon>Nitrospira</taxon>
    </lineage>
</organism>
<dbReference type="STRING" id="1325564.NSJP_3060"/>
<keyword evidence="2" id="KW-1185">Reference proteome</keyword>
<dbReference type="Proteomes" id="UP000192042">
    <property type="component" value="Chromosome I"/>
</dbReference>